<accession>A0AAN9Q7B5</accession>
<evidence type="ECO:0000313" key="3">
    <source>
        <dbReference type="Proteomes" id="UP001367508"/>
    </source>
</evidence>
<comment type="caution">
    <text evidence="2">The sequence shown here is derived from an EMBL/GenBank/DDBJ whole genome shotgun (WGS) entry which is preliminary data.</text>
</comment>
<feature type="chain" id="PRO_5042815366" description="Secreted protein" evidence="1">
    <location>
        <begin position="25"/>
        <end position="177"/>
    </location>
</feature>
<evidence type="ECO:0008006" key="4">
    <source>
        <dbReference type="Google" id="ProtNLM"/>
    </source>
</evidence>
<dbReference type="Proteomes" id="UP001367508">
    <property type="component" value="Unassembled WGS sequence"/>
</dbReference>
<evidence type="ECO:0000256" key="1">
    <source>
        <dbReference type="SAM" id="SignalP"/>
    </source>
</evidence>
<sequence>MLLHAILGFWKFTTIWIMLLQTLAEWKEGPIVITNAFCRNPNHLHPWTYPATTYDQRRNYVDTVSCYNETLRRGKTHKEIGRVSEHVQDNMSEVSSGTPWLKHVIIWIQLIKVARLQVAFYKTQDRSEQHHANLVLHMSGETNDMTPSDLYISHYHETVLLNAKGGSGYVFTTTVPR</sequence>
<protein>
    <recommendedName>
        <fullName evidence="4">Secreted protein</fullName>
    </recommendedName>
</protein>
<proteinExistence type="predicted"/>
<organism evidence="2 3">
    <name type="scientific">Canavalia gladiata</name>
    <name type="common">Sword bean</name>
    <name type="synonym">Dolichos gladiatus</name>
    <dbReference type="NCBI Taxonomy" id="3824"/>
    <lineage>
        <taxon>Eukaryota</taxon>
        <taxon>Viridiplantae</taxon>
        <taxon>Streptophyta</taxon>
        <taxon>Embryophyta</taxon>
        <taxon>Tracheophyta</taxon>
        <taxon>Spermatophyta</taxon>
        <taxon>Magnoliopsida</taxon>
        <taxon>eudicotyledons</taxon>
        <taxon>Gunneridae</taxon>
        <taxon>Pentapetalae</taxon>
        <taxon>rosids</taxon>
        <taxon>fabids</taxon>
        <taxon>Fabales</taxon>
        <taxon>Fabaceae</taxon>
        <taxon>Papilionoideae</taxon>
        <taxon>50 kb inversion clade</taxon>
        <taxon>NPAAA clade</taxon>
        <taxon>indigoferoid/millettioid clade</taxon>
        <taxon>Phaseoleae</taxon>
        <taxon>Canavalia</taxon>
    </lineage>
</organism>
<evidence type="ECO:0000313" key="2">
    <source>
        <dbReference type="EMBL" id="KAK7324199.1"/>
    </source>
</evidence>
<feature type="signal peptide" evidence="1">
    <location>
        <begin position="1"/>
        <end position="24"/>
    </location>
</feature>
<gene>
    <name evidence="2" type="ORF">VNO77_27725</name>
</gene>
<name>A0AAN9Q7B5_CANGL</name>
<dbReference type="EMBL" id="JAYMYQ010000006">
    <property type="protein sequence ID" value="KAK7324199.1"/>
    <property type="molecule type" value="Genomic_DNA"/>
</dbReference>
<dbReference type="AlphaFoldDB" id="A0AAN9Q7B5"/>
<keyword evidence="1" id="KW-0732">Signal</keyword>
<keyword evidence="3" id="KW-1185">Reference proteome</keyword>
<reference evidence="2 3" key="1">
    <citation type="submission" date="2024-01" db="EMBL/GenBank/DDBJ databases">
        <title>The genomes of 5 underutilized Papilionoideae crops provide insights into root nodulation and disease resistanc.</title>
        <authorList>
            <person name="Jiang F."/>
        </authorList>
    </citation>
    <scope>NUCLEOTIDE SEQUENCE [LARGE SCALE GENOMIC DNA]</scope>
    <source>
        <strain evidence="2">LVBAO_FW01</strain>
        <tissue evidence="2">Leaves</tissue>
    </source>
</reference>